<dbReference type="GeneID" id="27359840"/>
<dbReference type="PROSITE" id="PS00571">
    <property type="entry name" value="AMIDASES"/>
    <property type="match status" value="1"/>
</dbReference>
<evidence type="ECO:0000256" key="6">
    <source>
        <dbReference type="PIRSR" id="PIRSR001221-2"/>
    </source>
</evidence>
<dbReference type="STRING" id="215243.A0A0D2AKK5"/>
<comment type="catalytic activity">
    <reaction evidence="1">
        <text>a monocarboxylic acid amide + H2O = a monocarboxylate + NH4(+)</text>
        <dbReference type="Rhea" id="RHEA:12020"/>
        <dbReference type="ChEBI" id="CHEBI:15377"/>
        <dbReference type="ChEBI" id="CHEBI:28938"/>
        <dbReference type="ChEBI" id="CHEBI:35757"/>
        <dbReference type="ChEBI" id="CHEBI:83628"/>
        <dbReference type="EC" id="3.5.1.4"/>
    </reaction>
</comment>
<feature type="binding site" evidence="6">
    <location>
        <position position="189"/>
    </location>
    <ligand>
        <name>substrate</name>
    </ligand>
</feature>
<dbReference type="AlphaFoldDB" id="A0A0D2AKK5"/>
<evidence type="ECO:0000256" key="3">
    <source>
        <dbReference type="ARBA" id="ARBA00012922"/>
    </source>
</evidence>
<dbReference type="HOGENOM" id="CLU_009600_9_2_1"/>
<dbReference type="InterPro" id="IPR020556">
    <property type="entry name" value="Amidase_CS"/>
</dbReference>
<dbReference type="EMBL" id="KN847338">
    <property type="protein sequence ID" value="KIW40581.1"/>
    <property type="molecule type" value="Genomic_DNA"/>
</dbReference>
<keyword evidence="4" id="KW-0378">Hydrolase</keyword>
<dbReference type="Pfam" id="PF01425">
    <property type="entry name" value="Amidase"/>
    <property type="match status" value="1"/>
</dbReference>
<protein>
    <recommendedName>
        <fullName evidence="3">amidase</fullName>
        <ecNumber evidence="3">3.5.1.4</ecNumber>
    </recommendedName>
</protein>
<sequence>MPDLQAWETLVQAKQAEAAEKIPKEWLLPESLTPNISETGDTCVLDVPRESGLLTAKQLEITEAYDATALLEKLHSGQLTSAEVTEAFCIRAAIAQQVCRCLTETFFDRALQRARELDSILKNTGKVIGPLHGLPISLKDCFNVEGLPSTIGFTSFIKHGPVKSNSAVVQTLLDLGAVLYVKTNIPQTMMAGDSHNYVFGRTLNPHRSYLSAGGSSGGEGALIAMRGSILGVGTDIAGSVRIPAFCNGTYSLRPSADRIPYGGQTSSARKGLTGIKPCAGPLATSVRDLELFTRVVVDSDPWRLDASAIFSPWRRQAFLGGGGGQTKSRLTFGLIVEDPHFPIHPPVMNTLTRAAAALEAAGHQVVKLTTPSIYDAMVLSFRMFAMDPANTAFEHIKASGEPRIPALSSTDLPHEHVRAEYAPLTLESLYDLNVRRAEFQDGFRKLIVENGLDAIIMPAYQSTAPRHDLISWVPYTVLNNLLDYPACIVPWRKANKIDDAKYLREVKYIPPYNPEEIEGMPCAVQIVGRNMREEELLKTASVVDNVLHER</sequence>
<feature type="domain" description="Amidase" evidence="7">
    <location>
        <begin position="83"/>
        <end position="537"/>
    </location>
</feature>
<dbReference type="PANTHER" id="PTHR46072">
    <property type="entry name" value="AMIDASE-RELATED-RELATED"/>
    <property type="match status" value="1"/>
</dbReference>
<comment type="similarity">
    <text evidence="2">Belongs to the amidase family.</text>
</comment>
<keyword evidence="9" id="KW-1185">Reference proteome</keyword>
<evidence type="ECO:0000313" key="9">
    <source>
        <dbReference type="Proteomes" id="UP000053342"/>
    </source>
</evidence>
<dbReference type="Gene3D" id="3.90.1300.10">
    <property type="entry name" value="Amidase signature (AS) domain"/>
    <property type="match status" value="1"/>
</dbReference>
<feature type="active site" description="Charge relay system" evidence="5">
    <location>
        <position position="139"/>
    </location>
</feature>
<evidence type="ECO:0000259" key="7">
    <source>
        <dbReference type="Pfam" id="PF01425"/>
    </source>
</evidence>
<dbReference type="PIRSF" id="PIRSF001221">
    <property type="entry name" value="Amidase_fungi"/>
    <property type="match status" value="1"/>
</dbReference>
<dbReference type="GO" id="GO:0004040">
    <property type="term" value="F:amidase activity"/>
    <property type="evidence" value="ECO:0007669"/>
    <property type="project" value="UniProtKB-EC"/>
</dbReference>
<dbReference type="InterPro" id="IPR023631">
    <property type="entry name" value="Amidase_dom"/>
</dbReference>
<dbReference type="PANTHER" id="PTHR46072:SF5">
    <property type="entry name" value="GENERAL AMIDASE-C"/>
    <property type="match status" value="1"/>
</dbReference>
<name>A0A0D2AKK5_9EURO</name>
<reference evidence="8 9" key="1">
    <citation type="submission" date="2015-01" db="EMBL/GenBank/DDBJ databases">
        <title>The Genome Sequence of Exophiala oligosperma CBS72588.</title>
        <authorList>
            <consortium name="The Broad Institute Genomics Platform"/>
            <person name="Cuomo C."/>
            <person name="de Hoog S."/>
            <person name="Gorbushina A."/>
            <person name="Stielow B."/>
            <person name="Teixiera M."/>
            <person name="Abouelleil A."/>
            <person name="Chapman S.B."/>
            <person name="Priest M."/>
            <person name="Young S.K."/>
            <person name="Wortman J."/>
            <person name="Nusbaum C."/>
            <person name="Birren B."/>
        </authorList>
    </citation>
    <scope>NUCLEOTIDE SEQUENCE [LARGE SCALE GENOMIC DNA]</scope>
    <source>
        <strain evidence="8 9">CBS 72588</strain>
    </source>
</reference>
<accession>A0A0D2AKK5</accession>
<dbReference type="RefSeq" id="XP_016260797.1">
    <property type="nucleotide sequence ID" value="XM_016409043.1"/>
</dbReference>
<dbReference type="Proteomes" id="UP000053342">
    <property type="component" value="Unassembled WGS sequence"/>
</dbReference>
<evidence type="ECO:0000256" key="1">
    <source>
        <dbReference type="ARBA" id="ARBA00001311"/>
    </source>
</evidence>
<evidence type="ECO:0000256" key="4">
    <source>
        <dbReference type="ARBA" id="ARBA00022801"/>
    </source>
</evidence>
<proteinExistence type="inferred from homology"/>
<gene>
    <name evidence="8" type="ORF">PV06_07766</name>
</gene>
<dbReference type="EC" id="3.5.1.4" evidence="3"/>
<dbReference type="InterPro" id="IPR036928">
    <property type="entry name" value="AS_sf"/>
</dbReference>
<dbReference type="VEuPathDB" id="FungiDB:PV06_07766"/>
<dbReference type="OrthoDB" id="6428749at2759"/>
<feature type="binding site" evidence="6">
    <location>
        <begin position="236"/>
        <end position="239"/>
    </location>
    <ligand>
        <name>substrate</name>
    </ligand>
</feature>
<evidence type="ECO:0000256" key="5">
    <source>
        <dbReference type="PIRSR" id="PIRSR001221-1"/>
    </source>
</evidence>
<organism evidence="8 9">
    <name type="scientific">Exophiala oligosperma</name>
    <dbReference type="NCBI Taxonomy" id="215243"/>
    <lineage>
        <taxon>Eukaryota</taxon>
        <taxon>Fungi</taxon>
        <taxon>Dikarya</taxon>
        <taxon>Ascomycota</taxon>
        <taxon>Pezizomycotina</taxon>
        <taxon>Eurotiomycetes</taxon>
        <taxon>Chaetothyriomycetidae</taxon>
        <taxon>Chaetothyriales</taxon>
        <taxon>Herpotrichiellaceae</taxon>
        <taxon>Exophiala</taxon>
    </lineage>
</organism>
<feature type="active site" description="Acyl-ester intermediate" evidence="5">
    <location>
        <position position="239"/>
    </location>
</feature>
<feature type="binding site" evidence="6">
    <location>
        <position position="215"/>
    </location>
    <ligand>
        <name>substrate</name>
    </ligand>
</feature>
<dbReference type="SUPFAM" id="SSF75304">
    <property type="entry name" value="Amidase signature (AS) enzymes"/>
    <property type="match status" value="1"/>
</dbReference>
<evidence type="ECO:0000313" key="8">
    <source>
        <dbReference type="EMBL" id="KIW40581.1"/>
    </source>
</evidence>
<feature type="active site" description="Charge relay system" evidence="5">
    <location>
        <position position="215"/>
    </location>
</feature>
<evidence type="ECO:0000256" key="2">
    <source>
        <dbReference type="ARBA" id="ARBA00009199"/>
    </source>
</evidence>